<accession>A0ABQ5RP50</accession>
<evidence type="ECO:0000256" key="1">
    <source>
        <dbReference type="SAM" id="MobiDB-lite"/>
    </source>
</evidence>
<reference evidence="3 4" key="1">
    <citation type="journal article" date="2023" name="IScience">
        <title>Expanded male sex-determining region conserved during the evolution of homothallism in the green alga Volvox.</title>
        <authorList>
            <person name="Yamamoto K."/>
            <person name="Matsuzaki R."/>
            <person name="Mahakham W."/>
            <person name="Heman W."/>
            <person name="Sekimoto H."/>
            <person name="Kawachi M."/>
            <person name="Minakuchi Y."/>
            <person name="Toyoda A."/>
            <person name="Nozaki H."/>
        </authorList>
    </citation>
    <scope>NUCLEOTIDE SEQUENCE [LARGE SCALE GENOMIC DNA]</scope>
    <source>
        <strain evidence="3 4">NIES-4468</strain>
    </source>
</reference>
<dbReference type="PANTHER" id="PTHR44329:SF289">
    <property type="entry name" value="SERINE_THREONINE-PROTEIN KINASE VIK"/>
    <property type="match status" value="1"/>
</dbReference>
<feature type="compositionally biased region" description="Low complexity" evidence="1">
    <location>
        <begin position="227"/>
        <end position="247"/>
    </location>
</feature>
<evidence type="ECO:0000313" key="4">
    <source>
        <dbReference type="Proteomes" id="UP001165090"/>
    </source>
</evidence>
<evidence type="ECO:0000313" key="3">
    <source>
        <dbReference type="EMBL" id="GLI59315.1"/>
    </source>
</evidence>
<dbReference type="Proteomes" id="UP001165090">
    <property type="component" value="Unassembled WGS sequence"/>
</dbReference>
<dbReference type="InterPro" id="IPR011009">
    <property type="entry name" value="Kinase-like_dom_sf"/>
</dbReference>
<feature type="region of interest" description="Disordered" evidence="1">
    <location>
        <begin position="389"/>
        <end position="425"/>
    </location>
</feature>
<dbReference type="SMART" id="SM00220">
    <property type="entry name" value="S_TKc"/>
    <property type="match status" value="1"/>
</dbReference>
<feature type="non-terminal residue" evidence="3">
    <location>
        <position position="1"/>
    </location>
</feature>
<dbReference type="SUPFAM" id="SSF56112">
    <property type="entry name" value="Protein kinase-like (PK-like)"/>
    <property type="match status" value="1"/>
</dbReference>
<gene>
    <name evidence="3" type="ORF">VaNZ11_001169</name>
</gene>
<dbReference type="InterPro" id="IPR000719">
    <property type="entry name" value="Prot_kinase_dom"/>
</dbReference>
<feature type="domain" description="Protein kinase" evidence="2">
    <location>
        <begin position="356"/>
        <end position="770"/>
    </location>
</feature>
<name>A0ABQ5RP50_9CHLO</name>
<comment type="caution">
    <text evidence="3">The sequence shown here is derived from an EMBL/GenBank/DDBJ whole genome shotgun (WGS) entry which is preliminary data.</text>
</comment>
<dbReference type="PROSITE" id="PS50011">
    <property type="entry name" value="PROTEIN_KINASE_DOM"/>
    <property type="match status" value="1"/>
</dbReference>
<keyword evidence="4" id="KW-1185">Reference proteome</keyword>
<dbReference type="PANTHER" id="PTHR44329">
    <property type="entry name" value="SERINE/THREONINE-PROTEIN KINASE TNNI3K-RELATED"/>
    <property type="match status" value="1"/>
</dbReference>
<proteinExistence type="predicted"/>
<dbReference type="InterPro" id="IPR051681">
    <property type="entry name" value="Ser/Thr_Kinases-Pseudokinases"/>
</dbReference>
<dbReference type="PROSITE" id="PS00108">
    <property type="entry name" value="PROTEIN_KINASE_ST"/>
    <property type="match status" value="1"/>
</dbReference>
<dbReference type="Gene3D" id="1.10.510.10">
    <property type="entry name" value="Transferase(Phosphotransferase) domain 1"/>
    <property type="match status" value="1"/>
</dbReference>
<feature type="region of interest" description="Disordered" evidence="1">
    <location>
        <begin position="214"/>
        <end position="251"/>
    </location>
</feature>
<organism evidence="3 4">
    <name type="scientific">Volvox africanus</name>
    <dbReference type="NCBI Taxonomy" id="51714"/>
    <lineage>
        <taxon>Eukaryota</taxon>
        <taxon>Viridiplantae</taxon>
        <taxon>Chlorophyta</taxon>
        <taxon>core chlorophytes</taxon>
        <taxon>Chlorophyceae</taxon>
        <taxon>CS clade</taxon>
        <taxon>Chlamydomonadales</taxon>
        <taxon>Volvocaceae</taxon>
        <taxon>Volvox</taxon>
    </lineage>
</organism>
<feature type="compositionally biased region" description="Acidic residues" evidence="1">
    <location>
        <begin position="391"/>
        <end position="406"/>
    </location>
</feature>
<dbReference type="InterPro" id="IPR008271">
    <property type="entry name" value="Ser/Thr_kinase_AS"/>
</dbReference>
<dbReference type="Pfam" id="PF00069">
    <property type="entry name" value="Pkinase"/>
    <property type="match status" value="1"/>
</dbReference>
<evidence type="ECO:0000259" key="2">
    <source>
        <dbReference type="PROSITE" id="PS50011"/>
    </source>
</evidence>
<dbReference type="EMBL" id="BSDZ01000004">
    <property type="protein sequence ID" value="GLI59315.1"/>
    <property type="molecule type" value="Genomic_DNA"/>
</dbReference>
<dbReference type="Gene3D" id="3.30.200.20">
    <property type="entry name" value="Phosphorylase Kinase, domain 1"/>
    <property type="match status" value="1"/>
</dbReference>
<sequence>GVAAASGGSGDNAPAAAASSKAIASSSGANIVTASLSLRGCGIRDTLVTAPSMDAPPPAGPMETSEADGAALTQLLMTRGTNITLSTAPENISSNVGTTTIFGSGLTTGNGAGLTTFTSLGVTAAGRDTSEAAARVPRSRLSNISAIGYNPALLNAATVPIGTAGGSVLMNSYNSLAAALMCSGSISGRGPGTGGGCSTEDTCAASAPATPVLSPAIGAGTGPPVPLLSSPPDVAQQQQQQQQQKQQSAPNVPRRTMLLLQQQSLQHQHTNYYNAVQRLSPASVSGARVLPYGRVHRPPRRQLSDLLATMPWDVSDTLTVMRTNMDILVSSFWNTFRSQTAEAAPSPHADEDLRFLRLLRAIGGGGCSTVYSGLLHGLEVAVKVMKAPTSDDLEGDGAEEGDEDAGDDPRQQVSNEPAAPRAARQAQLRAIMRGARELAVMTSISHPNIVQIYSYHTRVVVKFDAEESSSNGGIGRTSSSSAKNGTQLPRLIPVAEANISNTPGPLQTVLIMECCDLGSLADALDNGMFSSAIRNAEVARWRSGPRRSQTIALFTTSADTGAAMSLYSKGSSGVGSIAGRGSNAAGGVAMRAIYLTLLEVALALRHMHTMQLVHCDVKPANVLLKSSASDPRGFTCKLTDFGFVNLLQYHMEDVDDPRARPSMKYHEPVGTVTHLAPETMVQGSKLDHTVDIFAFGILMWEVYTGKAPYAEHANNNFRDVPYRVVREGLRPTFPSTTPLAFKSLAQACWSTDASRRPTAAMLVASLQRLMDAGSR</sequence>
<protein>
    <recommendedName>
        <fullName evidence="2">Protein kinase domain-containing protein</fullName>
    </recommendedName>
</protein>